<keyword evidence="3" id="KW-1185">Reference proteome</keyword>
<organism evidence="2 3">
    <name type="scientific">Favolaschia claudopus</name>
    <dbReference type="NCBI Taxonomy" id="2862362"/>
    <lineage>
        <taxon>Eukaryota</taxon>
        <taxon>Fungi</taxon>
        <taxon>Dikarya</taxon>
        <taxon>Basidiomycota</taxon>
        <taxon>Agaricomycotina</taxon>
        <taxon>Agaricomycetes</taxon>
        <taxon>Agaricomycetidae</taxon>
        <taxon>Agaricales</taxon>
        <taxon>Marasmiineae</taxon>
        <taxon>Mycenaceae</taxon>
        <taxon>Favolaschia</taxon>
    </lineage>
</organism>
<feature type="compositionally biased region" description="Polar residues" evidence="1">
    <location>
        <begin position="26"/>
        <end position="37"/>
    </location>
</feature>
<dbReference type="Proteomes" id="UP001362999">
    <property type="component" value="Unassembled WGS sequence"/>
</dbReference>
<dbReference type="EMBL" id="JAWWNJ010000033">
    <property type="protein sequence ID" value="KAK7025884.1"/>
    <property type="molecule type" value="Genomic_DNA"/>
</dbReference>
<accession>A0AAW0BHN8</accession>
<comment type="caution">
    <text evidence="2">The sequence shown here is derived from an EMBL/GenBank/DDBJ whole genome shotgun (WGS) entry which is preliminary data.</text>
</comment>
<feature type="region of interest" description="Disordered" evidence="1">
    <location>
        <begin position="15"/>
        <end position="53"/>
    </location>
</feature>
<dbReference type="AlphaFoldDB" id="A0AAW0BHN8"/>
<sequence>MNFGLEKTSKFLYPHDHHASFPTSPPSRLNRSQSTPSYRARSLCSAQDSQRSKGWRRMTREEVVGQAIILFDDDRAFNDLSNWYLKYILIYTSSMEFHKE</sequence>
<name>A0AAW0BHN8_9AGAR</name>
<evidence type="ECO:0000313" key="2">
    <source>
        <dbReference type="EMBL" id="KAK7025884.1"/>
    </source>
</evidence>
<evidence type="ECO:0000313" key="3">
    <source>
        <dbReference type="Proteomes" id="UP001362999"/>
    </source>
</evidence>
<evidence type="ECO:0000256" key="1">
    <source>
        <dbReference type="SAM" id="MobiDB-lite"/>
    </source>
</evidence>
<reference evidence="2 3" key="1">
    <citation type="journal article" date="2024" name="J Genomics">
        <title>Draft genome sequencing and assembly of Favolaschia claudopus CIRM-BRFM 2984 isolated from oak limbs.</title>
        <authorList>
            <person name="Navarro D."/>
            <person name="Drula E."/>
            <person name="Chaduli D."/>
            <person name="Cazenave R."/>
            <person name="Ahrendt S."/>
            <person name="Wang J."/>
            <person name="Lipzen A."/>
            <person name="Daum C."/>
            <person name="Barry K."/>
            <person name="Grigoriev I.V."/>
            <person name="Favel A."/>
            <person name="Rosso M.N."/>
            <person name="Martin F."/>
        </authorList>
    </citation>
    <scope>NUCLEOTIDE SEQUENCE [LARGE SCALE GENOMIC DNA]</scope>
    <source>
        <strain evidence="2 3">CIRM-BRFM 2984</strain>
    </source>
</reference>
<protein>
    <submittedName>
        <fullName evidence="2">Uncharacterized protein</fullName>
    </submittedName>
</protein>
<proteinExistence type="predicted"/>
<gene>
    <name evidence="2" type="ORF">R3P38DRAFT_2778666</name>
</gene>